<dbReference type="KEGG" id="cof:FOZ74_08605"/>
<accession>A0A5B8RWN1</accession>
<reference evidence="4 5" key="1">
    <citation type="submission" date="2019-07" db="EMBL/GenBank/DDBJ databases">
        <title>Complete genome sequence of Comamonas sp. NLF 7-7 isolated from livestock.</title>
        <authorList>
            <person name="Kim D.H."/>
            <person name="Kim J.G."/>
        </authorList>
    </citation>
    <scope>NUCLEOTIDE SEQUENCE [LARGE SCALE GENOMIC DNA]</scope>
    <source>
        <strain evidence="4 5">NLF 7-7</strain>
    </source>
</reference>
<feature type="domain" description="Mce/MlaD" evidence="3">
    <location>
        <begin position="43"/>
        <end position="112"/>
    </location>
</feature>
<feature type="transmembrane region" description="Helical" evidence="2">
    <location>
        <begin position="7"/>
        <end position="28"/>
    </location>
</feature>
<evidence type="ECO:0000256" key="2">
    <source>
        <dbReference type="SAM" id="Phobius"/>
    </source>
</evidence>
<keyword evidence="2" id="KW-0472">Membrane</keyword>
<dbReference type="InterPro" id="IPR003399">
    <property type="entry name" value="Mce/MlaD"/>
</dbReference>
<name>A0A5B8RWN1_9BURK</name>
<evidence type="ECO:0000313" key="4">
    <source>
        <dbReference type="EMBL" id="QEA13088.1"/>
    </source>
</evidence>
<gene>
    <name evidence="4" type="ORF">FOZ74_08605</name>
</gene>
<dbReference type="OrthoDB" id="5294672at2"/>
<protein>
    <submittedName>
        <fullName evidence="4">MCE family protein</fullName>
    </submittedName>
</protein>
<dbReference type="Pfam" id="PF02470">
    <property type="entry name" value="MlaD"/>
    <property type="match status" value="1"/>
</dbReference>
<dbReference type="PANTHER" id="PTHR36698">
    <property type="entry name" value="BLL5892 PROTEIN"/>
    <property type="match status" value="1"/>
</dbReference>
<dbReference type="Proteomes" id="UP000321199">
    <property type="component" value="Chromosome"/>
</dbReference>
<dbReference type="PANTHER" id="PTHR36698:SF2">
    <property type="entry name" value="MCE_MLAD DOMAIN-CONTAINING PROTEIN"/>
    <property type="match status" value="1"/>
</dbReference>
<dbReference type="EMBL" id="CP042344">
    <property type="protein sequence ID" value="QEA13088.1"/>
    <property type="molecule type" value="Genomic_DNA"/>
</dbReference>
<evidence type="ECO:0000259" key="3">
    <source>
        <dbReference type="Pfam" id="PF02470"/>
    </source>
</evidence>
<keyword evidence="2" id="KW-0812">Transmembrane</keyword>
<organism evidence="4 5">
    <name type="scientific">Comamonas flocculans</name>
    <dbReference type="NCBI Taxonomy" id="2597701"/>
    <lineage>
        <taxon>Bacteria</taxon>
        <taxon>Pseudomonadati</taxon>
        <taxon>Pseudomonadota</taxon>
        <taxon>Betaproteobacteria</taxon>
        <taxon>Burkholderiales</taxon>
        <taxon>Comamonadaceae</taxon>
        <taxon>Comamonas</taxon>
    </lineage>
</organism>
<evidence type="ECO:0000313" key="5">
    <source>
        <dbReference type="Proteomes" id="UP000321199"/>
    </source>
</evidence>
<keyword evidence="5" id="KW-1185">Reference proteome</keyword>
<dbReference type="AlphaFoldDB" id="A0A5B8RWN1"/>
<evidence type="ECO:0000256" key="1">
    <source>
        <dbReference type="SAM" id="MobiDB-lite"/>
    </source>
</evidence>
<dbReference type="RefSeq" id="WP_146912681.1">
    <property type="nucleotide sequence ID" value="NZ_CP042344.1"/>
</dbReference>
<proteinExistence type="predicted"/>
<keyword evidence="2" id="KW-1133">Transmembrane helix</keyword>
<feature type="region of interest" description="Disordered" evidence="1">
    <location>
        <begin position="292"/>
        <end position="329"/>
    </location>
</feature>
<sequence length="329" mass="34522">MENKAHAMAAGLFVLVVGALLVALGYWISSDEVAHTTYELSTTENVSGLQPQAAVRYKGVPAGRVLSIGFDPREAGRVIIHIDVDNNAPISATTYATLGYQGITGLAHILLSDAREPLQKQARGASGLPRIPMKESPFSQLAEQGPLLLSKIQDAADRLNRLLGDDNLALVHTMFGRINATAQSMDRLALSLEHTVKTGVDPALAQLPALVGEARQTLRTLREAGSQTAKAVQDVGAVARRINAPGGLLEDMGSGVRSYGGLAERASRRTLPQIDRVADDAAQAARALTRAADAVSENPQGLVYGAPRAAPGPGEPGFVPPPAATQGNR</sequence>